<keyword evidence="3" id="KW-0677">Repeat</keyword>
<dbReference type="Gene3D" id="3.80.10.10">
    <property type="entry name" value="Ribonuclease Inhibitor"/>
    <property type="match status" value="4"/>
</dbReference>
<dbReference type="Pfam" id="PF13855">
    <property type="entry name" value="LRR_8"/>
    <property type="match status" value="4"/>
</dbReference>
<dbReference type="OrthoDB" id="2020019at2759"/>
<reference evidence="5" key="1">
    <citation type="submission" date="2021-02" db="EMBL/GenBank/DDBJ databases">
        <title>Comparative genomics reveals that relaxation of natural selection precedes convergent phenotypic evolution of cavefish.</title>
        <authorList>
            <person name="Peng Z."/>
        </authorList>
    </citation>
    <scope>NUCLEOTIDE SEQUENCE</scope>
    <source>
        <tissue evidence="5">Muscle</tissue>
    </source>
</reference>
<comment type="caution">
    <text evidence="5">The sequence shown here is derived from an EMBL/GenBank/DDBJ whole genome shotgun (WGS) entry which is preliminary data.</text>
</comment>
<dbReference type="InterPro" id="IPR032675">
    <property type="entry name" value="LRR_dom_sf"/>
</dbReference>
<dbReference type="PANTHER" id="PTHR24373">
    <property type="entry name" value="SLIT RELATED LEUCINE-RICH REPEAT NEURONAL PROTEIN"/>
    <property type="match status" value="1"/>
</dbReference>
<gene>
    <name evidence="5" type="ORF">IRJ41_025410</name>
</gene>
<keyword evidence="6" id="KW-1185">Reference proteome</keyword>
<evidence type="ECO:0000313" key="6">
    <source>
        <dbReference type="Proteomes" id="UP001059041"/>
    </source>
</evidence>
<dbReference type="EMBL" id="JAFHDT010000015">
    <property type="protein sequence ID" value="KAI7800138.1"/>
    <property type="molecule type" value="Genomic_DNA"/>
</dbReference>
<organism evidence="5 6">
    <name type="scientific">Triplophysa rosa</name>
    <name type="common">Cave loach</name>
    <dbReference type="NCBI Taxonomy" id="992332"/>
    <lineage>
        <taxon>Eukaryota</taxon>
        <taxon>Metazoa</taxon>
        <taxon>Chordata</taxon>
        <taxon>Craniata</taxon>
        <taxon>Vertebrata</taxon>
        <taxon>Euteleostomi</taxon>
        <taxon>Actinopterygii</taxon>
        <taxon>Neopterygii</taxon>
        <taxon>Teleostei</taxon>
        <taxon>Ostariophysi</taxon>
        <taxon>Cypriniformes</taxon>
        <taxon>Nemacheilidae</taxon>
        <taxon>Triplophysa</taxon>
    </lineage>
</organism>
<protein>
    <submittedName>
        <fullName evidence="5">Podocan-like protein 1-like</fullName>
    </submittedName>
</protein>
<feature type="chain" id="PRO_5040902613" evidence="4">
    <location>
        <begin position="19"/>
        <end position="489"/>
    </location>
</feature>
<proteinExistence type="predicted"/>
<dbReference type="SMART" id="SM00364">
    <property type="entry name" value="LRR_BAC"/>
    <property type="match status" value="7"/>
</dbReference>
<name>A0A9W7TPK5_TRIRA</name>
<dbReference type="Pfam" id="PF13306">
    <property type="entry name" value="LRR_5"/>
    <property type="match status" value="1"/>
</dbReference>
<dbReference type="PROSITE" id="PS51450">
    <property type="entry name" value="LRR"/>
    <property type="match status" value="4"/>
</dbReference>
<feature type="signal peptide" evidence="4">
    <location>
        <begin position="1"/>
        <end position="18"/>
    </location>
</feature>
<dbReference type="PANTHER" id="PTHR24373:SF378">
    <property type="entry name" value="FI03225P-RELATED"/>
    <property type="match status" value="1"/>
</dbReference>
<evidence type="ECO:0000256" key="4">
    <source>
        <dbReference type="SAM" id="SignalP"/>
    </source>
</evidence>
<dbReference type="SUPFAM" id="SSF52058">
    <property type="entry name" value="L domain-like"/>
    <property type="match status" value="2"/>
</dbReference>
<evidence type="ECO:0000256" key="1">
    <source>
        <dbReference type="ARBA" id="ARBA00022614"/>
    </source>
</evidence>
<dbReference type="InterPro" id="IPR050328">
    <property type="entry name" value="Dev_Immune_Receptor"/>
</dbReference>
<accession>A0A9W7TPK5</accession>
<dbReference type="PRINTS" id="PR00019">
    <property type="entry name" value="LEURICHRPT"/>
</dbReference>
<sequence length="489" mass="55571">MIFDLFLLVLLFSQNAQMCPKNCFCEQTTSVQCYRIQSLQLGISKDLRKINLGYSHLKELKVRDFSGVPGLEEVIISSGGVEKMDANMFISHTALRTLDLHNNKLRHLPRGLPPGLEILHVGHNRIHSLQESSLVALKKLRILNLQNNQISTLRATTLSLLENLESVYLDGNKIKSIHGAPRLPTLNILSMGSNSISSIPSAFFSSMHLLKTLDLSSNHLTKIPHGLPQSLIHLNLDRNQIRSLRNRDMSQMHDLVSLCVSFNKLISVDRSLRLPSLSVCELAGNQLRELPGSLGSKLEKLDCRQNNIQEVTYQQLAGMNQLKHLFLENNTIRNFEAGAFRNCMRLSNLALEQNLLSAIPYGLPETLVRLDLKENNIDTIHKRELRPLRRLQVLNLRNNKLSTLPALKLLPQLKVLYLDGNPWQCSCELLKRKKTLLAKHVEISPDFCREPVHASLEEWRAYLLAQDTCERQTKNLLLESKAEHKDNEE</sequence>
<keyword evidence="2 4" id="KW-0732">Signal</keyword>
<dbReference type="SMART" id="SM00369">
    <property type="entry name" value="LRR_TYP"/>
    <property type="match status" value="10"/>
</dbReference>
<dbReference type="InterPro" id="IPR003591">
    <property type="entry name" value="Leu-rich_rpt_typical-subtyp"/>
</dbReference>
<evidence type="ECO:0000256" key="3">
    <source>
        <dbReference type="ARBA" id="ARBA00022737"/>
    </source>
</evidence>
<evidence type="ECO:0000256" key="2">
    <source>
        <dbReference type="ARBA" id="ARBA00022729"/>
    </source>
</evidence>
<evidence type="ECO:0000313" key="5">
    <source>
        <dbReference type="EMBL" id="KAI7800138.1"/>
    </source>
</evidence>
<keyword evidence="1" id="KW-0433">Leucine-rich repeat</keyword>
<dbReference type="InterPro" id="IPR001611">
    <property type="entry name" value="Leu-rich_rpt"/>
</dbReference>
<dbReference type="Proteomes" id="UP001059041">
    <property type="component" value="Linkage Group LG15"/>
</dbReference>
<dbReference type="AlphaFoldDB" id="A0A9W7TPK5"/>
<dbReference type="InterPro" id="IPR026906">
    <property type="entry name" value="LRR_5"/>
</dbReference>